<organism evidence="1">
    <name type="scientific">marine sediment metagenome</name>
    <dbReference type="NCBI Taxonomy" id="412755"/>
    <lineage>
        <taxon>unclassified sequences</taxon>
        <taxon>metagenomes</taxon>
        <taxon>ecological metagenomes</taxon>
    </lineage>
</organism>
<evidence type="ECO:0000313" key="1">
    <source>
        <dbReference type="EMBL" id="KKL91267.1"/>
    </source>
</evidence>
<sequence>MVYNISKAVVHRNQRYLDDMLESKSTLTWPTHDAKTLTYKIREALYAAQKHPEFRQYHPLKNWFRIRSRGGGGWVEAEYIGPIQNSLGDVHTPEGYVEPDVVDVESIVGSCIKLSHFANEIFFPKANLSNEGRLALYRWGKKEDWKLIDHGPEGVTMTRKRGVDELFLWSPEGDDG</sequence>
<dbReference type="AlphaFoldDB" id="A0A0F9IW37"/>
<protein>
    <submittedName>
        <fullName evidence="1">Uncharacterized protein</fullName>
    </submittedName>
</protein>
<dbReference type="EMBL" id="LAZR01019777">
    <property type="protein sequence ID" value="KKL91267.1"/>
    <property type="molecule type" value="Genomic_DNA"/>
</dbReference>
<proteinExistence type="predicted"/>
<gene>
    <name evidence="1" type="ORF">LCGC14_1896350</name>
</gene>
<comment type="caution">
    <text evidence="1">The sequence shown here is derived from an EMBL/GenBank/DDBJ whole genome shotgun (WGS) entry which is preliminary data.</text>
</comment>
<accession>A0A0F9IW37</accession>
<reference evidence="1" key="1">
    <citation type="journal article" date="2015" name="Nature">
        <title>Complex archaea that bridge the gap between prokaryotes and eukaryotes.</title>
        <authorList>
            <person name="Spang A."/>
            <person name="Saw J.H."/>
            <person name="Jorgensen S.L."/>
            <person name="Zaremba-Niedzwiedzka K."/>
            <person name="Martijn J."/>
            <person name="Lind A.E."/>
            <person name="van Eijk R."/>
            <person name="Schleper C."/>
            <person name="Guy L."/>
            <person name="Ettema T.J."/>
        </authorList>
    </citation>
    <scope>NUCLEOTIDE SEQUENCE</scope>
</reference>
<name>A0A0F9IW37_9ZZZZ</name>